<gene>
    <name evidence="2" type="ORF">M1L60_29720</name>
</gene>
<dbReference type="EMBL" id="JAMYJR010000032">
    <property type="protein sequence ID" value="MCO8274782.1"/>
    <property type="molecule type" value="Genomic_DNA"/>
</dbReference>
<evidence type="ECO:0000256" key="1">
    <source>
        <dbReference type="SAM" id="MobiDB-lite"/>
    </source>
</evidence>
<protein>
    <submittedName>
        <fullName evidence="2">Uncharacterized protein</fullName>
    </submittedName>
</protein>
<evidence type="ECO:0000313" key="3">
    <source>
        <dbReference type="Proteomes" id="UP001523369"/>
    </source>
</evidence>
<reference evidence="2 3" key="1">
    <citation type="submission" date="2022-06" db="EMBL/GenBank/DDBJ databases">
        <title>New Species of the Genus Actinoplanes, ActinopZanes ferrugineus.</title>
        <authorList>
            <person name="Ding P."/>
        </authorList>
    </citation>
    <scope>NUCLEOTIDE SEQUENCE [LARGE SCALE GENOMIC DNA]</scope>
    <source>
        <strain evidence="2 3">TRM88003</strain>
    </source>
</reference>
<proteinExistence type="predicted"/>
<name>A0ABT1DVA7_9ACTN</name>
<sequence length="147" mass="15157">MALTDMALTIAQIDDTDPARIAALALANLGGTHEQVAAALAVSGYTDRPGAGAGDVIARYLTACDPLLLSVTVTDFQARLDRADETSVVDLPGPVLGFASRFDMGRYRHRVNRAALPTPLADPGASGNDAGTAACPSTAYPRSESTV</sequence>
<keyword evidence="3" id="KW-1185">Reference proteome</keyword>
<feature type="region of interest" description="Disordered" evidence="1">
    <location>
        <begin position="117"/>
        <end position="147"/>
    </location>
</feature>
<organism evidence="2 3">
    <name type="scientific">Paractinoplanes aksuensis</name>
    <dbReference type="NCBI Taxonomy" id="2939490"/>
    <lineage>
        <taxon>Bacteria</taxon>
        <taxon>Bacillati</taxon>
        <taxon>Actinomycetota</taxon>
        <taxon>Actinomycetes</taxon>
        <taxon>Micromonosporales</taxon>
        <taxon>Micromonosporaceae</taxon>
        <taxon>Paractinoplanes</taxon>
    </lineage>
</organism>
<dbReference type="Proteomes" id="UP001523369">
    <property type="component" value="Unassembled WGS sequence"/>
</dbReference>
<dbReference type="RefSeq" id="WP_253240841.1">
    <property type="nucleotide sequence ID" value="NZ_JAMYJR010000032.1"/>
</dbReference>
<comment type="caution">
    <text evidence="2">The sequence shown here is derived from an EMBL/GenBank/DDBJ whole genome shotgun (WGS) entry which is preliminary data.</text>
</comment>
<evidence type="ECO:0000313" key="2">
    <source>
        <dbReference type="EMBL" id="MCO8274782.1"/>
    </source>
</evidence>
<accession>A0ABT1DVA7</accession>